<keyword evidence="5" id="KW-1185">Reference proteome</keyword>
<dbReference type="EMBL" id="CACRZD030000009">
    <property type="protein sequence ID" value="CAA6665130.1"/>
    <property type="molecule type" value="Genomic_DNA"/>
</dbReference>
<dbReference type="PANTHER" id="PTHR47926">
    <property type="entry name" value="PENTATRICOPEPTIDE REPEAT-CONTAINING PROTEIN"/>
    <property type="match status" value="1"/>
</dbReference>
<feature type="repeat" description="PPR" evidence="2">
    <location>
        <begin position="62"/>
        <end position="96"/>
    </location>
</feature>
<evidence type="ECO:0000256" key="1">
    <source>
        <dbReference type="ARBA" id="ARBA00022737"/>
    </source>
</evidence>
<dbReference type="Pfam" id="PF01535">
    <property type="entry name" value="PPR"/>
    <property type="match status" value="7"/>
</dbReference>
<dbReference type="InterPro" id="IPR046848">
    <property type="entry name" value="E_motif"/>
</dbReference>
<feature type="repeat" description="PPR" evidence="2">
    <location>
        <begin position="251"/>
        <end position="285"/>
    </location>
</feature>
<dbReference type="EMBL" id="LR743596">
    <property type="protein sequence ID" value="CAA2625784.1"/>
    <property type="molecule type" value="Genomic_DNA"/>
</dbReference>
<dbReference type="InterPro" id="IPR046960">
    <property type="entry name" value="PPR_At4g14850-like_plant"/>
</dbReference>
<proteinExistence type="predicted"/>
<dbReference type="InterPro" id="IPR011990">
    <property type="entry name" value="TPR-like_helical_dom_sf"/>
</dbReference>
<dbReference type="FunFam" id="1.25.40.10:FF:000344">
    <property type="entry name" value="Pentatricopeptide repeat-containing protein"/>
    <property type="match status" value="1"/>
</dbReference>
<accession>A0A7I8J508</accession>
<evidence type="ECO:0000256" key="2">
    <source>
        <dbReference type="PROSITE-ProRule" id="PRU00708"/>
    </source>
</evidence>
<protein>
    <submittedName>
        <fullName evidence="4">Uncharacterized protein</fullName>
    </submittedName>
</protein>
<evidence type="ECO:0000313" key="4">
    <source>
        <dbReference type="EMBL" id="CAA2625784.1"/>
    </source>
</evidence>
<name>A0A7I8J508_SPIIN</name>
<dbReference type="Pfam" id="PF13812">
    <property type="entry name" value="PPR_3"/>
    <property type="match status" value="1"/>
</dbReference>
<feature type="compositionally biased region" description="Low complexity" evidence="3">
    <location>
        <begin position="598"/>
        <end position="608"/>
    </location>
</feature>
<feature type="repeat" description="PPR" evidence="2">
    <location>
        <begin position="554"/>
        <end position="588"/>
    </location>
</feature>
<gene>
    <name evidence="4" type="ORF">SI7747_09011519</name>
</gene>
<dbReference type="NCBIfam" id="TIGR00756">
    <property type="entry name" value="PPR"/>
    <property type="match status" value="4"/>
</dbReference>
<evidence type="ECO:0000256" key="3">
    <source>
        <dbReference type="SAM" id="MobiDB-lite"/>
    </source>
</evidence>
<dbReference type="GO" id="GO:0009451">
    <property type="term" value="P:RNA modification"/>
    <property type="evidence" value="ECO:0007669"/>
    <property type="project" value="InterPro"/>
</dbReference>
<dbReference type="FunFam" id="1.25.40.10:FF:000361">
    <property type="entry name" value="Pentatricopeptide repeat-containing protein chloroplastic"/>
    <property type="match status" value="1"/>
</dbReference>
<evidence type="ECO:0000313" key="5">
    <source>
        <dbReference type="Proteomes" id="UP001189122"/>
    </source>
</evidence>
<sequence>MLIQRRLSPTGGASLMAAALTRPHRPRKDLTALLQLFVSGEANQASLQQAHAQVVASGLRHDTFLGNLLLGGYSRCGCLEDAQTLFDGMLQRNLVSWSTLISMYTQHNRPAEAPREFILGSVLRACVQLLPDDHAPVIHGFVVKSGFGSDVYVGTALVNYYSKAGLMDAAASMFEQLPERNSVTWTTIISGYSQAGRTSVSLELFKKMMASGASPDRFVLSSVLSACSSSGFLEGGKQVHGFVFRAGAELDDSVSNVLIDLYSKCSRSGTARKVFDQMTHKNIVSWTTMIAGYMQNQLDLEAVAFVMTSCGSLMALRHGEQAHAYAAKSGLTDDEFVKNGLVDMYAKCGALADAKRAFDTIPWKNAVSFNAMIEGLAGAGELTAAAELFARMRRESLSPTLLTFLQLSRQIHALTVKHGVSLELFSGSALISVYSKCSCADDARSIFEEMEERTLWLERHDCLLRAERAGGGGPFALPELRLRGPPPEGFTFVSLLAAAGNLARPVHGMQFHGQILKEGLESDAHVANALIDTYAKCGEILDARKVFDGMPHRDVVCWNSMISKYAQHGHAEEALAVFREMVAAGWSPRTSPSSACSPPGDGALRLRGRPAGRAGRLREAREFIEQMPVEPAAVVWRTLLGACQLFGDVDLGRHAAKMSLSENPGDSGSYILLSNILASNDMWVDVEKLREGMDLDGVAKKPGYSWI</sequence>
<reference evidence="4 5" key="1">
    <citation type="submission" date="2019-12" db="EMBL/GenBank/DDBJ databases">
        <authorList>
            <person name="Scholz U."/>
            <person name="Mascher M."/>
            <person name="Fiebig A."/>
        </authorList>
    </citation>
    <scope>NUCLEOTIDE SEQUENCE</scope>
</reference>
<dbReference type="InterPro" id="IPR002885">
    <property type="entry name" value="PPR_rpt"/>
</dbReference>
<dbReference type="Proteomes" id="UP001189122">
    <property type="component" value="Unassembled WGS sequence"/>
</dbReference>
<dbReference type="Gene3D" id="1.25.40.10">
    <property type="entry name" value="Tetratricopeptide repeat domain"/>
    <property type="match status" value="6"/>
</dbReference>
<dbReference type="PROSITE" id="PS51375">
    <property type="entry name" value="PPR"/>
    <property type="match status" value="6"/>
</dbReference>
<organism evidence="4">
    <name type="scientific">Spirodela intermedia</name>
    <name type="common">Intermediate duckweed</name>
    <dbReference type="NCBI Taxonomy" id="51605"/>
    <lineage>
        <taxon>Eukaryota</taxon>
        <taxon>Viridiplantae</taxon>
        <taxon>Streptophyta</taxon>
        <taxon>Embryophyta</taxon>
        <taxon>Tracheophyta</taxon>
        <taxon>Spermatophyta</taxon>
        <taxon>Magnoliopsida</taxon>
        <taxon>Liliopsida</taxon>
        <taxon>Araceae</taxon>
        <taxon>Lemnoideae</taxon>
        <taxon>Spirodela</taxon>
    </lineage>
</organism>
<dbReference type="GO" id="GO:0003723">
    <property type="term" value="F:RNA binding"/>
    <property type="evidence" value="ECO:0007669"/>
    <property type="project" value="InterPro"/>
</dbReference>
<keyword evidence="1" id="KW-0677">Repeat</keyword>
<dbReference type="AlphaFoldDB" id="A0A7I8J508"/>
<feature type="repeat" description="PPR" evidence="2">
    <location>
        <begin position="181"/>
        <end position="215"/>
    </location>
</feature>
<dbReference type="Pfam" id="PF20431">
    <property type="entry name" value="E_motif"/>
    <property type="match status" value="1"/>
</dbReference>
<feature type="repeat" description="PPR" evidence="2">
    <location>
        <begin position="365"/>
        <end position="399"/>
    </location>
</feature>
<feature type="repeat" description="PPR" evidence="2">
    <location>
        <begin position="523"/>
        <end position="553"/>
    </location>
</feature>
<feature type="region of interest" description="Disordered" evidence="3">
    <location>
        <begin position="589"/>
        <end position="608"/>
    </location>
</feature>
<dbReference type="Pfam" id="PF13041">
    <property type="entry name" value="PPR_2"/>
    <property type="match status" value="1"/>
</dbReference>